<comment type="similarity">
    <text evidence="3">Belongs to the RecD family.</text>
</comment>
<dbReference type="NCBIfam" id="TIGR01447">
    <property type="entry name" value="recD"/>
    <property type="match status" value="1"/>
</dbReference>
<dbReference type="AlphaFoldDB" id="A0A7W2M2H5"/>
<dbReference type="CDD" id="cd18809">
    <property type="entry name" value="SF1_C_RecD"/>
    <property type="match status" value="1"/>
</dbReference>
<sequence>MRFINDLHFQFSELVADENLKPYAYLLSKRLSEGNVCIDLDIEDLDGEYKSWSEKIKKIIPAFSEVNISESTNMLSVDPKDKKPFIVFNDKFYSYRYFNYETRIINKIKEFIVNEKDEISQRQHELKKYSEEILKLQDINLDITDWQLTGCLNSYLNNFSIITGGPGTGKTTTIAKLLMLFYTIDPSLKVAIAAPTGKAAIRMLESLKNNPLSGQEPLKSKVEELEVSTIHRLLGVRNNSHYFKKNENNPLDFDVVLVDEASMIAVPLFAKLLDAIDSLKRVVLLGDKNQLASVEAGSVFGDLCNASLLKNSDSLNVFNSERISFINSFLNVNNQIVDNGYSDDNLLNNHITELILNRRTDEGSKIIEALSVAIIQEKVEDVKELLIGTSNSLKVDNDYNKELFEKFIAGYEAYIKEPDIKKAIEKLNDIRVLCAVREGKHGIYAINKRIEIYLQQKNLLRINAENYESRPILVTKNNKELNLSNGDVGIVRKGSKGNMMAYFIHKTGEILEIQPEFIGSYETVFAMTIHKSQGSEFKDVLIVLPENKENRLLTKELLYTAITRAKKRVTIQGTEEIIVQTVQNRVHRISGIIDRINN</sequence>
<dbReference type="InterPro" id="IPR027417">
    <property type="entry name" value="P-loop_NTPase"/>
</dbReference>
<dbReference type="PANTHER" id="PTHR43788:SF6">
    <property type="entry name" value="DNA HELICASE B"/>
    <property type="match status" value="1"/>
</dbReference>
<keyword evidence="3" id="KW-0540">Nuclease</keyword>
<organism evidence="5 6">
    <name type="scientific">Gelidibacter maritimus</name>
    <dbReference type="NCBI Taxonomy" id="2761487"/>
    <lineage>
        <taxon>Bacteria</taxon>
        <taxon>Pseudomonadati</taxon>
        <taxon>Bacteroidota</taxon>
        <taxon>Flavobacteriia</taxon>
        <taxon>Flavobacteriales</taxon>
        <taxon>Flavobacteriaceae</taxon>
        <taxon>Gelidibacter</taxon>
    </lineage>
</organism>
<dbReference type="Pfam" id="PF13538">
    <property type="entry name" value="UvrD_C_2"/>
    <property type="match status" value="1"/>
</dbReference>
<evidence type="ECO:0000256" key="2">
    <source>
        <dbReference type="ARBA" id="ARBA00022840"/>
    </source>
</evidence>
<evidence type="ECO:0000259" key="4">
    <source>
        <dbReference type="SMART" id="SM00382"/>
    </source>
</evidence>
<keyword evidence="2 3" id="KW-0067">ATP-binding</keyword>
<dbReference type="SMART" id="SM00382">
    <property type="entry name" value="AAA"/>
    <property type="match status" value="1"/>
</dbReference>
<reference evidence="5 6" key="1">
    <citation type="submission" date="2020-07" db="EMBL/GenBank/DDBJ databases">
        <title>Bacterium isolated from marine sediment.</title>
        <authorList>
            <person name="Shang D."/>
        </authorList>
    </citation>
    <scope>NUCLEOTIDE SEQUENCE [LARGE SCALE GENOMIC DNA]</scope>
    <source>
        <strain evidence="5 6">F6074</strain>
    </source>
</reference>
<keyword evidence="3" id="KW-0238">DNA-binding</keyword>
<keyword evidence="6" id="KW-1185">Reference proteome</keyword>
<comment type="subunit">
    <text evidence="3">Heterotrimer of RecB, RecC and RecD. All subunits contribute to DNA-binding.</text>
</comment>
<accession>A0A7W2M2H5</accession>
<dbReference type="GO" id="GO:0008854">
    <property type="term" value="F:exodeoxyribonuclease V activity"/>
    <property type="evidence" value="ECO:0007669"/>
    <property type="project" value="InterPro"/>
</dbReference>
<dbReference type="PANTHER" id="PTHR43788">
    <property type="entry name" value="DNA2/NAM7 HELICASE FAMILY MEMBER"/>
    <property type="match status" value="1"/>
</dbReference>
<dbReference type="EC" id="5.6.2.3" evidence="3"/>
<dbReference type="GO" id="GO:0003677">
    <property type="term" value="F:DNA binding"/>
    <property type="evidence" value="ECO:0007669"/>
    <property type="project" value="UniProtKB-UniRule"/>
</dbReference>
<dbReference type="GO" id="GO:0043139">
    <property type="term" value="F:5'-3' DNA helicase activity"/>
    <property type="evidence" value="ECO:0007669"/>
    <property type="project" value="UniProtKB-UniRule"/>
</dbReference>
<dbReference type="SUPFAM" id="SSF52540">
    <property type="entry name" value="P-loop containing nucleoside triphosphate hydrolases"/>
    <property type="match status" value="1"/>
</dbReference>
<dbReference type="GO" id="GO:0000724">
    <property type="term" value="P:double-strand break repair via homologous recombination"/>
    <property type="evidence" value="ECO:0007669"/>
    <property type="project" value="UniProtKB-UniRule"/>
</dbReference>
<evidence type="ECO:0000313" key="6">
    <source>
        <dbReference type="Proteomes" id="UP000541857"/>
    </source>
</evidence>
<dbReference type="InterPro" id="IPR027785">
    <property type="entry name" value="UvrD-like_helicase_C"/>
</dbReference>
<evidence type="ECO:0000256" key="1">
    <source>
        <dbReference type="ARBA" id="ARBA00022741"/>
    </source>
</evidence>
<comment type="caution">
    <text evidence="5">The sequence shown here is derived from an EMBL/GenBank/DDBJ whole genome shotgun (WGS) entry which is preliminary data.</text>
</comment>
<comment type="catalytic activity">
    <reaction evidence="3">
        <text>ATP + H2O = ADP + phosphate + H(+)</text>
        <dbReference type="Rhea" id="RHEA:13065"/>
        <dbReference type="ChEBI" id="CHEBI:15377"/>
        <dbReference type="ChEBI" id="CHEBI:15378"/>
        <dbReference type="ChEBI" id="CHEBI:30616"/>
        <dbReference type="ChEBI" id="CHEBI:43474"/>
        <dbReference type="ChEBI" id="CHEBI:456216"/>
        <dbReference type="EC" id="5.6.2.3"/>
    </reaction>
</comment>
<dbReference type="GO" id="GO:0005524">
    <property type="term" value="F:ATP binding"/>
    <property type="evidence" value="ECO:0007669"/>
    <property type="project" value="UniProtKB-UniRule"/>
</dbReference>
<proteinExistence type="inferred from homology"/>
<keyword evidence="3" id="KW-0347">Helicase</keyword>
<dbReference type="InterPro" id="IPR003593">
    <property type="entry name" value="AAA+_ATPase"/>
</dbReference>
<dbReference type="GO" id="GO:0017116">
    <property type="term" value="F:single-stranded DNA helicase activity"/>
    <property type="evidence" value="ECO:0007669"/>
    <property type="project" value="TreeGrafter"/>
</dbReference>
<dbReference type="GO" id="GO:0009338">
    <property type="term" value="C:exodeoxyribonuclease V complex"/>
    <property type="evidence" value="ECO:0007669"/>
    <property type="project" value="InterPro"/>
</dbReference>
<keyword evidence="1 3" id="KW-0547">Nucleotide-binding</keyword>
<keyword evidence="3" id="KW-0234">DNA repair</keyword>
<dbReference type="Proteomes" id="UP000541857">
    <property type="component" value="Unassembled WGS sequence"/>
</dbReference>
<dbReference type="Gene3D" id="3.40.50.300">
    <property type="entry name" value="P-loop containing nucleotide triphosphate hydrolases"/>
    <property type="match status" value="3"/>
</dbReference>
<dbReference type="EMBL" id="JACGLT010000001">
    <property type="protein sequence ID" value="MBA6151456.1"/>
    <property type="molecule type" value="Genomic_DNA"/>
</dbReference>
<dbReference type="CDD" id="cd17933">
    <property type="entry name" value="DEXSc_RecD-like"/>
    <property type="match status" value="1"/>
</dbReference>
<dbReference type="InterPro" id="IPR006344">
    <property type="entry name" value="RecD"/>
</dbReference>
<dbReference type="RefSeq" id="WP_182202163.1">
    <property type="nucleotide sequence ID" value="NZ_JACGLT010000001.1"/>
</dbReference>
<keyword evidence="3" id="KW-0269">Exonuclease</keyword>
<keyword evidence="3 5" id="KW-0378">Hydrolase</keyword>
<name>A0A7W2M2H5_9FLAO</name>
<keyword evidence="3" id="KW-0227">DNA damage</keyword>
<dbReference type="InterPro" id="IPR050534">
    <property type="entry name" value="Coronavir_polyprotein_1ab"/>
</dbReference>
<gene>
    <name evidence="3 5" type="primary">recD</name>
    <name evidence="5" type="ORF">H3Z82_01795</name>
</gene>
<protein>
    <recommendedName>
        <fullName evidence="3">RecBCD enzyme subunit RecD</fullName>
        <ecNumber evidence="3">5.6.2.3</ecNumber>
    </recommendedName>
    <alternativeName>
        <fullName evidence="3">DNA 5'-3' helicase subunit RecD</fullName>
    </alternativeName>
    <alternativeName>
        <fullName evidence="3">Exonuclease V subunit RecD</fullName>
        <shortName evidence="3">ExoV subunit RecD</shortName>
    </alternativeName>
    <alternativeName>
        <fullName evidence="3">Helicase/nuclease RecBCD subunit RecD</fullName>
    </alternativeName>
</protein>
<comment type="function">
    <text evidence="3">A helicase/nuclease that prepares dsDNA breaks (DSB) for recombinational DNA repair. Binds to DSBs and unwinds DNA via a highly rapid and processive ATP-dependent bidirectional helicase activity. Unwinds dsDNA until it encounters a Chi (crossover hotspot instigator) sequence from the 3' direction. Cuts ssDNA a few nucleotides 3' to the Chi site. The properties and activities of the enzyme are changed at Chi. The Chi-altered holoenzyme produces a long 3'-ssDNA overhang and facilitates RecA-binding to the ssDNA for homologous DNA recombination and repair. Holoenzyme degrades any linearized DNA that is unable to undergo homologous recombination. In the holoenzyme this subunit has ssDNA-dependent ATPase and 5'-3' helicase activity. When added to pre-assembled RecBC greatly stimulates nuclease activity and augments holoenzyme processivity. Negatively regulates the RecA-loading ability of RecBCD.</text>
</comment>
<dbReference type="Pfam" id="PF13245">
    <property type="entry name" value="AAA_19"/>
    <property type="match status" value="1"/>
</dbReference>
<comment type="miscellaneous">
    <text evidence="3">In the RecBCD complex, RecB has a slow 3'-5' helicase, an exonuclease activity and loads RecA onto ssDNA, RecD has a fast 5'-3' helicase activity, while RecC stimulates the ATPase and processivity of the RecB helicase and contributes to recognition of the Chi site.</text>
</comment>
<evidence type="ECO:0000256" key="3">
    <source>
        <dbReference type="HAMAP-Rule" id="MF_01487"/>
    </source>
</evidence>
<keyword evidence="3" id="KW-0413">Isomerase</keyword>
<evidence type="ECO:0000313" key="5">
    <source>
        <dbReference type="EMBL" id="MBA6151456.1"/>
    </source>
</evidence>
<dbReference type="HAMAP" id="MF_01487">
    <property type="entry name" value="RecD"/>
    <property type="match status" value="1"/>
</dbReference>
<feature type="domain" description="AAA+ ATPase" evidence="4">
    <location>
        <begin position="156"/>
        <end position="419"/>
    </location>
</feature>
<feature type="binding site" evidence="3">
    <location>
        <begin position="164"/>
        <end position="171"/>
    </location>
    <ligand>
        <name>ATP</name>
        <dbReference type="ChEBI" id="CHEBI:30616"/>
    </ligand>
</feature>